<dbReference type="InterPro" id="IPR037047">
    <property type="entry name" value="PITH_dom_sf"/>
</dbReference>
<sequence>MVSQEADALLTGLGPCKRRPLSGTAQSLALSKRGSCLMSGLCLQPQADLLHKRLSCSDNGRYAGLDGGLTGDSPGRIGNDSGGWPTTNTHAARTKHTTRTTSISSLAKGTKISCSPRCALVIAQSGSIALDQVTGCNIEPSRPAKACIKAWDHRMDDSQFTESDMDQQLIIQIPFTGSVKLRTVMIRTLPGQFRPTHAHLFANEPSLDFDALESRKPTQILEIPETTEVVEFPVRVAKFSSVTSLSIFFNSTASGAEKSQVNFLGFKGEFTNVRDSSDCFFQFCPANPSLPSTKPKPTHPTTRKSTAWMIPFTVQFSHFARKHLRDTTCHKVRETKQSIQSQMTASQFPGFLLQDIIFVIPLLPHSTREVIHIM</sequence>
<evidence type="ECO:0000259" key="3">
    <source>
        <dbReference type="PROSITE" id="PS51532"/>
    </source>
</evidence>
<dbReference type="SUPFAM" id="SSF49785">
    <property type="entry name" value="Galactose-binding domain-like"/>
    <property type="match status" value="1"/>
</dbReference>
<gene>
    <name evidence="4" type="ORF">VP01_486g4</name>
</gene>
<dbReference type="Proteomes" id="UP000037035">
    <property type="component" value="Unassembled WGS sequence"/>
</dbReference>
<dbReference type="InterPro" id="IPR045099">
    <property type="entry name" value="PITH1-like"/>
</dbReference>
<comment type="similarity">
    <text evidence="1">Belongs to the PITHD1 family.</text>
</comment>
<dbReference type="AlphaFoldDB" id="A0A0L6UM94"/>
<dbReference type="GO" id="GO:0005634">
    <property type="term" value="C:nucleus"/>
    <property type="evidence" value="ECO:0007669"/>
    <property type="project" value="TreeGrafter"/>
</dbReference>
<dbReference type="Gene3D" id="2.60.120.470">
    <property type="entry name" value="PITH domain"/>
    <property type="match status" value="1"/>
</dbReference>
<dbReference type="VEuPathDB" id="FungiDB:VP01_486g4"/>
<evidence type="ECO:0000313" key="5">
    <source>
        <dbReference type="Proteomes" id="UP000037035"/>
    </source>
</evidence>
<evidence type="ECO:0000313" key="4">
    <source>
        <dbReference type="EMBL" id="KNZ49663.1"/>
    </source>
</evidence>
<proteinExistence type="inferred from homology"/>
<evidence type="ECO:0000256" key="2">
    <source>
        <dbReference type="SAM" id="MobiDB-lite"/>
    </source>
</evidence>
<keyword evidence="5" id="KW-1185">Reference proteome</keyword>
<comment type="caution">
    <text evidence="4">The sequence shown here is derived from an EMBL/GenBank/DDBJ whole genome shotgun (WGS) entry which is preliminary data.</text>
</comment>
<feature type="domain" description="PITH" evidence="3">
    <location>
        <begin position="113"/>
        <end position="286"/>
    </location>
</feature>
<dbReference type="EMBL" id="LAVV01010020">
    <property type="protein sequence ID" value="KNZ49663.1"/>
    <property type="molecule type" value="Genomic_DNA"/>
</dbReference>
<reference evidence="4 5" key="1">
    <citation type="submission" date="2015-08" db="EMBL/GenBank/DDBJ databases">
        <title>Next Generation Sequencing and Analysis of the Genome of Puccinia sorghi L Schw, the Causal Agent of Maize Common Rust.</title>
        <authorList>
            <person name="Rochi L."/>
            <person name="Burguener G."/>
            <person name="Darino M."/>
            <person name="Turjanski A."/>
            <person name="Kreff E."/>
            <person name="Dieguez M.J."/>
            <person name="Sacco F."/>
        </authorList>
    </citation>
    <scope>NUCLEOTIDE SEQUENCE [LARGE SCALE GENOMIC DNA]</scope>
    <source>
        <strain evidence="4 5">RO10H11247</strain>
    </source>
</reference>
<dbReference type="InterPro" id="IPR008979">
    <property type="entry name" value="Galactose-bd-like_sf"/>
</dbReference>
<dbReference type="PANTHER" id="PTHR12175:SF1">
    <property type="entry name" value="PITH DOMAIN-CONTAINING PROTEIN 1"/>
    <property type="match status" value="1"/>
</dbReference>
<dbReference type="PANTHER" id="PTHR12175">
    <property type="entry name" value="AD039 HT014 THIOREDOXIN FAMILY TRP26"/>
    <property type="match status" value="1"/>
</dbReference>
<name>A0A0L6UM94_9BASI</name>
<organism evidence="4 5">
    <name type="scientific">Puccinia sorghi</name>
    <dbReference type="NCBI Taxonomy" id="27349"/>
    <lineage>
        <taxon>Eukaryota</taxon>
        <taxon>Fungi</taxon>
        <taxon>Dikarya</taxon>
        <taxon>Basidiomycota</taxon>
        <taxon>Pucciniomycotina</taxon>
        <taxon>Pucciniomycetes</taxon>
        <taxon>Pucciniales</taxon>
        <taxon>Pucciniaceae</taxon>
        <taxon>Puccinia</taxon>
    </lineage>
</organism>
<dbReference type="Pfam" id="PF06201">
    <property type="entry name" value="PITH"/>
    <property type="match status" value="1"/>
</dbReference>
<dbReference type="InterPro" id="IPR010400">
    <property type="entry name" value="PITH_dom"/>
</dbReference>
<accession>A0A0L6UM94</accession>
<feature type="region of interest" description="Disordered" evidence="2">
    <location>
        <begin position="73"/>
        <end position="102"/>
    </location>
</feature>
<dbReference type="OrthoDB" id="2635at2759"/>
<dbReference type="GO" id="GO:0005737">
    <property type="term" value="C:cytoplasm"/>
    <property type="evidence" value="ECO:0007669"/>
    <property type="project" value="UniProtKB-ARBA"/>
</dbReference>
<evidence type="ECO:0000256" key="1">
    <source>
        <dbReference type="ARBA" id="ARBA00025788"/>
    </source>
</evidence>
<dbReference type="PROSITE" id="PS51532">
    <property type="entry name" value="PITH"/>
    <property type="match status" value="1"/>
</dbReference>
<protein>
    <recommendedName>
        <fullName evidence="3">PITH domain-containing protein</fullName>
    </recommendedName>
</protein>